<dbReference type="Proteomes" id="UP001623349">
    <property type="component" value="Unassembled WGS sequence"/>
</dbReference>
<proteinExistence type="predicted"/>
<protein>
    <submittedName>
        <fullName evidence="1">Schlafen 3</fullName>
    </submittedName>
</protein>
<accession>A0ABQ0FBE2</accession>
<evidence type="ECO:0000313" key="2">
    <source>
        <dbReference type="Proteomes" id="UP001623349"/>
    </source>
</evidence>
<keyword evidence="2" id="KW-1185">Reference proteome</keyword>
<name>A0ABQ0FBE2_APOSI</name>
<reference evidence="1 2" key="1">
    <citation type="submission" date="2024-08" db="EMBL/GenBank/DDBJ databases">
        <title>The draft genome of Apodemus speciosus.</title>
        <authorList>
            <person name="Nabeshima K."/>
            <person name="Suzuki S."/>
            <person name="Onuma M."/>
        </authorList>
    </citation>
    <scope>NUCLEOTIDE SEQUENCE [LARGE SCALE GENOMIC DNA]</scope>
    <source>
        <strain evidence="1">IB14-021</strain>
    </source>
</reference>
<evidence type="ECO:0000313" key="1">
    <source>
        <dbReference type="EMBL" id="GAB1296577.1"/>
    </source>
</evidence>
<organism evidence="1 2">
    <name type="scientific">Apodemus speciosus</name>
    <name type="common">Large Japanese field mouse</name>
    <dbReference type="NCBI Taxonomy" id="105296"/>
    <lineage>
        <taxon>Eukaryota</taxon>
        <taxon>Metazoa</taxon>
        <taxon>Chordata</taxon>
        <taxon>Craniata</taxon>
        <taxon>Vertebrata</taxon>
        <taxon>Euteleostomi</taxon>
        <taxon>Mammalia</taxon>
        <taxon>Eutheria</taxon>
        <taxon>Euarchontoglires</taxon>
        <taxon>Glires</taxon>
        <taxon>Rodentia</taxon>
        <taxon>Myomorpha</taxon>
        <taxon>Muroidea</taxon>
        <taxon>Muridae</taxon>
        <taxon>Murinae</taxon>
        <taxon>Apodemus</taxon>
    </lineage>
</organism>
<comment type="caution">
    <text evidence="1">The sequence shown here is derived from an EMBL/GenBank/DDBJ whole genome shotgun (WGS) entry which is preliminary data.</text>
</comment>
<gene>
    <name evidence="1" type="ORF">APTSU1_001181200</name>
</gene>
<sequence length="45" mass="5360">MRLYDSSSKIRYPRKYYLTTKTVRYLEKALAEILGGHASFYSLLR</sequence>
<dbReference type="EMBL" id="BAAFST010000011">
    <property type="protein sequence ID" value="GAB1296577.1"/>
    <property type="molecule type" value="Genomic_DNA"/>
</dbReference>